<dbReference type="PANTHER" id="PTHR36573">
    <property type="entry name" value="INTERMEMBRANE PHOSPHOLIPID TRANSPORT SYSTEM BINDING PROTEIN MLAC"/>
    <property type="match status" value="1"/>
</dbReference>
<dbReference type="EMBL" id="JBHTMN010000012">
    <property type="protein sequence ID" value="MFD1383933.1"/>
    <property type="molecule type" value="Genomic_DNA"/>
</dbReference>
<keyword evidence="3" id="KW-1185">Reference proteome</keyword>
<dbReference type="InterPro" id="IPR042245">
    <property type="entry name" value="Tgt2/MlaC_sf"/>
</dbReference>
<organism evidence="2 3">
    <name type="scientific">Rhodanobacter aciditrophus</name>
    <dbReference type="NCBI Taxonomy" id="1623218"/>
    <lineage>
        <taxon>Bacteria</taxon>
        <taxon>Pseudomonadati</taxon>
        <taxon>Pseudomonadota</taxon>
        <taxon>Gammaproteobacteria</taxon>
        <taxon>Lysobacterales</taxon>
        <taxon>Rhodanobacteraceae</taxon>
        <taxon>Rhodanobacter</taxon>
    </lineage>
</organism>
<evidence type="ECO:0000256" key="1">
    <source>
        <dbReference type="SAM" id="SignalP"/>
    </source>
</evidence>
<proteinExistence type="predicted"/>
<protein>
    <submittedName>
        <fullName evidence="2">Phospholipid-binding protein MlaC</fullName>
    </submittedName>
</protein>
<name>A0ABW4B1A8_9GAMM</name>
<gene>
    <name evidence="2" type="ORF">ACFQ45_11160</name>
</gene>
<dbReference type="RefSeq" id="WP_377367676.1">
    <property type="nucleotide sequence ID" value="NZ_JBHTMN010000012.1"/>
</dbReference>
<dbReference type="Pfam" id="PF05494">
    <property type="entry name" value="MlaC"/>
    <property type="match status" value="1"/>
</dbReference>
<feature type="chain" id="PRO_5046715224" evidence="1">
    <location>
        <begin position="22"/>
        <end position="209"/>
    </location>
</feature>
<accession>A0ABW4B1A8</accession>
<sequence>MRKIILGFLGAMLFSLGSANAAINPEGARTTVLAVVEDFKTKVVANRDELESNPQQLNNVMKDILAPVVDFDDLAKNVMGKYYRRASDEQIARFAKVTERTLLNTYSAAVIDFDPSKIDVLPLAQQKPGREVRVDAAFTLNSGSPINIAFYMEPTDEAGSGWLLSNVVINNINFGLTFRKQFGLMVQQNGNDLDKAIVAWQKSLASEAE</sequence>
<reference evidence="3" key="1">
    <citation type="journal article" date="2019" name="Int. J. Syst. Evol. Microbiol.">
        <title>The Global Catalogue of Microorganisms (GCM) 10K type strain sequencing project: providing services to taxonomists for standard genome sequencing and annotation.</title>
        <authorList>
            <consortium name="The Broad Institute Genomics Platform"/>
            <consortium name="The Broad Institute Genome Sequencing Center for Infectious Disease"/>
            <person name="Wu L."/>
            <person name="Ma J."/>
        </authorList>
    </citation>
    <scope>NUCLEOTIDE SEQUENCE [LARGE SCALE GENOMIC DNA]</scope>
    <source>
        <strain evidence="3">JCM 30774</strain>
    </source>
</reference>
<dbReference type="PANTHER" id="PTHR36573:SF1">
    <property type="entry name" value="INTERMEMBRANE PHOSPHOLIPID TRANSPORT SYSTEM BINDING PROTEIN MLAC"/>
    <property type="match status" value="1"/>
</dbReference>
<dbReference type="Proteomes" id="UP001597059">
    <property type="component" value="Unassembled WGS sequence"/>
</dbReference>
<comment type="caution">
    <text evidence="2">The sequence shown here is derived from an EMBL/GenBank/DDBJ whole genome shotgun (WGS) entry which is preliminary data.</text>
</comment>
<evidence type="ECO:0000313" key="2">
    <source>
        <dbReference type="EMBL" id="MFD1383933.1"/>
    </source>
</evidence>
<dbReference type="Gene3D" id="3.10.450.710">
    <property type="entry name" value="Tgt2/MlaC"/>
    <property type="match status" value="1"/>
</dbReference>
<feature type="signal peptide" evidence="1">
    <location>
        <begin position="1"/>
        <end position="21"/>
    </location>
</feature>
<dbReference type="InterPro" id="IPR008869">
    <property type="entry name" value="MlaC/ttg2D"/>
</dbReference>
<evidence type="ECO:0000313" key="3">
    <source>
        <dbReference type="Proteomes" id="UP001597059"/>
    </source>
</evidence>
<keyword evidence="1" id="KW-0732">Signal</keyword>